<protein>
    <submittedName>
        <fullName evidence="1">Uncharacterized protein</fullName>
    </submittedName>
</protein>
<keyword evidence="2" id="KW-1185">Reference proteome</keyword>
<organism evidence="1 2">
    <name type="scientific">Gongylonema pulchrum</name>
    <dbReference type="NCBI Taxonomy" id="637853"/>
    <lineage>
        <taxon>Eukaryota</taxon>
        <taxon>Metazoa</taxon>
        <taxon>Ecdysozoa</taxon>
        <taxon>Nematoda</taxon>
        <taxon>Chromadorea</taxon>
        <taxon>Rhabditida</taxon>
        <taxon>Spirurina</taxon>
        <taxon>Spiruromorpha</taxon>
        <taxon>Spiruroidea</taxon>
        <taxon>Gongylonematidae</taxon>
        <taxon>Gongylonema</taxon>
    </lineage>
</organism>
<evidence type="ECO:0000313" key="2">
    <source>
        <dbReference type="Proteomes" id="UP000271098"/>
    </source>
</evidence>
<dbReference type="AlphaFoldDB" id="A0A3P7PIE4"/>
<accession>A0A3P7PIE4</accession>
<gene>
    <name evidence="1" type="ORF">GPUH_LOCUS24269</name>
</gene>
<sequence length="85" mass="9688">MDKIKSDLKGGSARDQAIKWVDAVLDKSVPGLEIEYEKLKKETKPGDTKAFNDNPDRNLDQVVIEKRIRNDFSFYSLFCASFCSI</sequence>
<evidence type="ECO:0000313" key="1">
    <source>
        <dbReference type="EMBL" id="VDN42621.1"/>
    </source>
</evidence>
<reference evidence="1 2" key="1">
    <citation type="submission" date="2018-11" db="EMBL/GenBank/DDBJ databases">
        <authorList>
            <consortium name="Pathogen Informatics"/>
        </authorList>
    </citation>
    <scope>NUCLEOTIDE SEQUENCE [LARGE SCALE GENOMIC DNA]</scope>
</reference>
<dbReference type="EMBL" id="UYRT01100597">
    <property type="protein sequence ID" value="VDN42621.1"/>
    <property type="molecule type" value="Genomic_DNA"/>
</dbReference>
<name>A0A3P7PIE4_9BILA</name>
<dbReference type="Proteomes" id="UP000271098">
    <property type="component" value="Unassembled WGS sequence"/>
</dbReference>
<proteinExistence type="predicted"/>